<name>A0A9D1IY23_9FIRM</name>
<accession>A0A9D1IY23</accession>
<evidence type="ECO:0000313" key="2">
    <source>
        <dbReference type="EMBL" id="HIR51637.1"/>
    </source>
</evidence>
<comment type="caution">
    <text evidence="2">The sequence shown here is derived from an EMBL/GenBank/DDBJ whole genome shotgun (WGS) entry which is preliminary data.</text>
</comment>
<keyword evidence="1" id="KW-1133">Transmembrane helix</keyword>
<feature type="transmembrane region" description="Helical" evidence="1">
    <location>
        <begin position="36"/>
        <end position="59"/>
    </location>
</feature>
<organism evidence="2 3">
    <name type="scientific">Candidatus Avoscillospira avicola</name>
    <dbReference type="NCBI Taxonomy" id="2840706"/>
    <lineage>
        <taxon>Bacteria</taxon>
        <taxon>Bacillati</taxon>
        <taxon>Bacillota</taxon>
        <taxon>Clostridia</taxon>
        <taxon>Eubacteriales</taxon>
        <taxon>Oscillospiraceae</taxon>
        <taxon>Oscillospiraceae incertae sedis</taxon>
        <taxon>Candidatus Avoscillospira</taxon>
    </lineage>
</organism>
<dbReference type="AlphaFoldDB" id="A0A9D1IY23"/>
<proteinExistence type="predicted"/>
<keyword evidence="1" id="KW-0472">Membrane</keyword>
<sequence>MKESTRFVLFVVVAVAVLYYVGAMFGFLPFLSQNPAVAAIGFSTILLSALIAICTVLILKHKD</sequence>
<evidence type="ECO:0000313" key="3">
    <source>
        <dbReference type="Proteomes" id="UP000824239"/>
    </source>
</evidence>
<gene>
    <name evidence="2" type="ORF">IAA53_10280</name>
</gene>
<evidence type="ECO:0000256" key="1">
    <source>
        <dbReference type="SAM" id="Phobius"/>
    </source>
</evidence>
<dbReference type="Proteomes" id="UP000824239">
    <property type="component" value="Unassembled WGS sequence"/>
</dbReference>
<protein>
    <submittedName>
        <fullName evidence="2">Uncharacterized protein</fullName>
    </submittedName>
</protein>
<dbReference type="EMBL" id="DVHE01000080">
    <property type="protein sequence ID" value="HIR51637.1"/>
    <property type="molecule type" value="Genomic_DNA"/>
</dbReference>
<feature type="transmembrane region" description="Helical" evidence="1">
    <location>
        <begin position="7"/>
        <end position="30"/>
    </location>
</feature>
<reference evidence="2" key="1">
    <citation type="submission" date="2020-10" db="EMBL/GenBank/DDBJ databases">
        <authorList>
            <person name="Gilroy R."/>
        </authorList>
    </citation>
    <scope>NUCLEOTIDE SEQUENCE</scope>
    <source>
        <strain evidence="2">ChiBcec15-4380</strain>
    </source>
</reference>
<reference evidence="2" key="2">
    <citation type="journal article" date="2021" name="PeerJ">
        <title>Extensive microbial diversity within the chicken gut microbiome revealed by metagenomics and culture.</title>
        <authorList>
            <person name="Gilroy R."/>
            <person name="Ravi A."/>
            <person name="Getino M."/>
            <person name="Pursley I."/>
            <person name="Horton D.L."/>
            <person name="Alikhan N.F."/>
            <person name="Baker D."/>
            <person name="Gharbi K."/>
            <person name="Hall N."/>
            <person name="Watson M."/>
            <person name="Adriaenssens E.M."/>
            <person name="Foster-Nyarko E."/>
            <person name="Jarju S."/>
            <person name="Secka A."/>
            <person name="Antonio M."/>
            <person name="Oren A."/>
            <person name="Chaudhuri R.R."/>
            <person name="La Ragione R."/>
            <person name="Hildebrand F."/>
            <person name="Pallen M.J."/>
        </authorList>
    </citation>
    <scope>NUCLEOTIDE SEQUENCE</scope>
    <source>
        <strain evidence="2">ChiBcec15-4380</strain>
    </source>
</reference>
<keyword evidence="1" id="KW-0812">Transmembrane</keyword>